<dbReference type="EMBL" id="JAAMFJ010000001">
    <property type="protein sequence ID" value="MBS9335841.1"/>
    <property type="molecule type" value="Genomic_DNA"/>
</dbReference>
<dbReference type="RefSeq" id="WP_213792408.1">
    <property type="nucleotide sequence ID" value="NZ_JAAMFJ010000001.1"/>
</dbReference>
<dbReference type="InterPro" id="IPR016181">
    <property type="entry name" value="Acyl_CoA_acyltransferase"/>
</dbReference>
<dbReference type="InterPro" id="IPR051908">
    <property type="entry name" value="Ribosomal_N-acetyltransferase"/>
</dbReference>
<dbReference type="PANTHER" id="PTHR43441">
    <property type="entry name" value="RIBOSOMAL-PROTEIN-SERINE ACETYLTRANSFERASE"/>
    <property type="match status" value="1"/>
</dbReference>
<name>A0ABS5QRM1_9LACO</name>
<dbReference type="Gene3D" id="3.40.630.30">
    <property type="match status" value="1"/>
</dbReference>
<dbReference type="InterPro" id="IPR000182">
    <property type="entry name" value="GNAT_dom"/>
</dbReference>
<dbReference type="SUPFAM" id="SSF55729">
    <property type="entry name" value="Acyl-CoA N-acyltransferases (Nat)"/>
    <property type="match status" value="1"/>
</dbReference>
<dbReference type="CDD" id="cd04301">
    <property type="entry name" value="NAT_SF"/>
    <property type="match status" value="1"/>
</dbReference>
<dbReference type="Proteomes" id="UP000735205">
    <property type="component" value="Unassembled WGS sequence"/>
</dbReference>
<dbReference type="Pfam" id="PF13302">
    <property type="entry name" value="Acetyltransf_3"/>
    <property type="match status" value="1"/>
</dbReference>
<reference evidence="2 3" key="1">
    <citation type="submission" date="2020-02" db="EMBL/GenBank/DDBJ databases">
        <title>Fructobacillus sp. isolated from paper mulberry of Taiwan.</title>
        <authorList>
            <person name="Lin S.-T."/>
        </authorList>
    </citation>
    <scope>NUCLEOTIDE SEQUENCE [LARGE SCALE GENOMIC DNA]</scope>
    <source>
        <strain evidence="2 3">M1-21</strain>
    </source>
</reference>
<accession>A0ABS5QRM1</accession>
<dbReference type="PANTHER" id="PTHR43441:SF11">
    <property type="entry name" value="RIBOSOMAL-PROTEIN-SERINE ACETYLTRANSFERASE"/>
    <property type="match status" value="1"/>
</dbReference>
<dbReference type="PROSITE" id="PS51186">
    <property type="entry name" value="GNAT"/>
    <property type="match status" value="1"/>
</dbReference>
<feature type="domain" description="N-acetyltransferase" evidence="1">
    <location>
        <begin position="23"/>
        <end position="165"/>
    </location>
</feature>
<protein>
    <submittedName>
        <fullName evidence="2">GNAT family N-acetyltransferase</fullName>
    </submittedName>
</protein>
<evidence type="ECO:0000259" key="1">
    <source>
        <dbReference type="PROSITE" id="PS51186"/>
    </source>
</evidence>
<proteinExistence type="predicted"/>
<evidence type="ECO:0000313" key="2">
    <source>
        <dbReference type="EMBL" id="MBS9335841.1"/>
    </source>
</evidence>
<gene>
    <name evidence="2" type="ORF">G6R28_01140</name>
</gene>
<sequence>MKNFQSPAGLVQIKPVQVKYAAPLFQAIATSRKNIATFLPWANDLSLKDEKDFLYQEKAKLYHGQPLVFTLIVAGQPAGMLDLHAVDENNRSAEIGYWLSVEHQNQGIVSRAVEEIKQYAFDRLALQKLILKIDPNNQASQRVAEKAAFEKTGLANGFVCYELNQ</sequence>
<keyword evidence="3" id="KW-1185">Reference proteome</keyword>
<comment type="caution">
    <text evidence="2">The sequence shown here is derived from an EMBL/GenBank/DDBJ whole genome shotgun (WGS) entry which is preliminary data.</text>
</comment>
<organism evidence="2 3">
    <name type="scientific">Fructobacillus papyrifericola</name>
    <dbReference type="NCBI Taxonomy" id="2713172"/>
    <lineage>
        <taxon>Bacteria</taxon>
        <taxon>Bacillati</taxon>
        <taxon>Bacillota</taxon>
        <taxon>Bacilli</taxon>
        <taxon>Lactobacillales</taxon>
        <taxon>Lactobacillaceae</taxon>
        <taxon>Fructobacillus</taxon>
    </lineage>
</organism>
<evidence type="ECO:0000313" key="3">
    <source>
        <dbReference type="Proteomes" id="UP000735205"/>
    </source>
</evidence>